<comment type="caution">
    <text evidence="1">The sequence shown here is derived from an EMBL/GenBank/DDBJ whole genome shotgun (WGS) entry which is preliminary data.</text>
</comment>
<accession>A0A7W9WTW8</accession>
<reference evidence="1 2" key="1">
    <citation type="submission" date="2020-08" db="EMBL/GenBank/DDBJ databases">
        <title>Above-ground endophytic microbial communities from plants in different locations in the United States.</title>
        <authorList>
            <person name="Frank C."/>
        </authorList>
    </citation>
    <scope>NUCLEOTIDE SEQUENCE [LARGE SCALE GENOMIC DNA]</scope>
    <source>
        <strain evidence="1 2">WP4_2_2</strain>
    </source>
</reference>
<dbReference type="Proteomes" id="UP000571554">
    <property type="component" value="Unassembled WGS sequence"/>
</dbReference>
<dbReference type="EMBL" id="JACHBW010000011">
    <property type="protein sequence ID" value="MBB6104039.1"/>
    <property type="molecule type" value="Genomic_DNA"/>
</dbReference>
<name>A0A7W9WTW8_9BURK</name>
<organism evidence="1 2">
    <name type="scientific">Paraburkholderia bannensis</name>
    <dbReference type="NCBI Taxonomy" id="765414"/>
    <lineage>
        <taxon>Bacteria</taxon>
        <taxon>Pseudomonadati</taxon>
        <taxon>Pseudomonadota</taxon>
        <taxon>Betaproteobacteria</taxon>
        <taxon>Burkholderiales</taxon>
        <taxon>Burkholderiaceae</taxon>
        <taxon>Paraburkholderia</taxon>
    </lineage>
</organism>
<dbReference type="RefSeq" id="WP_260175328.1">
    <property type="nucleotide sequence ID" value="NZ_JACHBW010000011.1"/>
</dbReference>
<evidence type="ECO:0000313" key="1">
    <source>
        <dbReference type="EMBL" id="MBB6104039.1"/>
    </source>
</evidence>
<sequence>MDTATLSRVGPVCTTDLAPIQRTPSALEAKKRDLIDRRSDAAAPSLRNHLCSSYFEEKRMTDIVVIDPDKDVLYERIRLLLFSADLPVQRLEADIDNIERFTGPDVRSPHLRLVEAMPPLTPAAEAIVRAMIRAYGVELFGRGGANSRLRALIKAGPVKFGQTALMLGPDAPVPERARPLVDEFNQIFERYPESGFAQARCLLSAVGLPVNRDVDRQTRTSLQREQ</sequence>
<proteinExistence type="predicted"/>
<dbReference type="AlphaFoldDB" id="A0A7W9WTW8"/>
<gene>
    <name evidence="1" type="ORF">F4827_003898</name>
</gene>
<keyword evidence="2" id="KW-1185">Reference proteome</keyword>
<protein>
    <submittedName>
        <fullName evidence="1">Uncharacterized protein</fullName>
    </submittedName>
</protein>
<evidence type="ECO:0000313" key="2">
    <source>
        <dbReference type="Proteomes" id="UP000571554"/>
    </source>
</evidence>